<organism evidence="1 2">
    <name type="scientific">Herbaspirillum robiniae</name>
    <dbReference type="NCBI Taxonomy" id="2014887"/>
    <lineage>
        <taxon>Bacteria</taxon>
        <taxon>Pseudomonadati</taxon>
        <taxon>Pseudomonadota</taxon>
        <taxon>Betaproteobacteria</taxon>
        <taxon>Burkholderiales</taxon>
        <taxon>Oxalobacteraceae</taxon>
        <taxon>Herbaspirillum</taxon>
    </lineage>
</organism>
<dbReference type="Proteomes" id="UP000197596">
    <property type="component" value="Unassembled WGS sequence"/>
</dbReference>
<reference evidence="1 2" key="1">
    <citation type="submission" date="2017-06" db="EMBL/GenBank/DDBJ databases">
        <title>Herbaspirillum phytohormonus sp. nov., isolated from the root nodule of Robinia pseudoacacia in lead-zinc mine.</title>
        <authorList>
            <person name="Fan M."/>
            <person name="Lin Y."/>
        </authorList>
    </citation>
    <scope>NUCLEOTIDE SEQUENCE [LARGE SCALE GENOMIC DNA]</scope>
    <source>
        <strain evidence="1 2">HZ10</strain>
    </source>
</reference>
<protein>
    <submittedName>
        <fullName evidence="1">Uncharacterized protein</fullName>
    </submittedName>
</protein>
<name>A0A246WP30_9BURK</name>
<accession>A0A246WP30</accession>
<proteinExistence type="predicted"/>
<sequence length="65" mass="7223">MDGALMKRHYLLICSQICPLKLPHLPLTSKGCHTVIGSFISQISQIQEHLLKRSSLLSGFDRFGG</sequence>
<gene>
    <name evidence="1" type="ORF">CEJ42_16925</name>
</gene>
<dbReference type="EMBL" id="NJGU01000009">
    <property type="protein sequence ID" value="OWY27771.1"/>
    <property type="molecule type" value="Genomic_DNA"/>
</dbReference>
<dbReference type="AlphaFoldDB" id="A0A246WP30"/>
<evidence type="ECO:0000313" key="1">
    <source>
        <dbReference type="EMBL" id="OWY27771.1"/>
    </source>
</evidence>
<evidence type="ECO:0000313" key="2">
    <source>
        <dbReference type="Proteomes" id="UP000197596"/>
    </source>
</evidence>
<comment type="caution">
    <text evidence="1">The sequence shown here is derived from an EMBL/GenBank/DDBJ whole genome shotgun (WGS) entry which is preliminary data.</text>
</comment>